<dbReference type="PANTHER" id="PTHR12741:SF48">
    <property type="entry name" value="1,3-BETA-GLUCAN SYNTHASE COMPONENT FKS1-RELATED"/>
    <property type="match status" value="1"/>
</dbReference>
<keyword evidence="1" id="KW-0472">Membrane</keyword>
<keyword evidence="1" id="KW-0812">Transmembrane</keyword>
<accession>A0ABD3D7L9</accession>
<name>A0ABD3D7L9_9LAMI</name>
<dbReference type="EMBL" id="JAVIJP010000023">
    <property type="protein sequence ID" value="KAL3637977.1"/>
    <property type="molecule type" value="Genomic_DNA"/>
</dbReference>
<evidence type="ECO:0000313" key="3">
    <source>
        <dbReference type="Proteomes" id="UP001632038"/>
    </source>
</evidence>
<proteinExistence type="predicted"/>
<evidence type="ECO:0000313" key="2">
    <source>
        <dbReference type="EMBL" id="KAL3637977.1"/>
    </source>
</evidence>
<feature type="transmembrane region" description="Helical" evidence="1">
    <location>
        <begin position="63"/>
        <end position="81"/>
    </location>
</feature>
<evidence type="ECO:0000256" key="1">
    <source>
        <dbReference type="SAM" id="Phobius"/>
    </source>
</evidence>
<keyword evidence="3" id="KW-1185">Reference proteome</keyword>
<dbReference type="AlphaFoldDB" id="A0ABD3D7L9"/>
<keyword evidence="1" id="KW-1133">Transmembrane helix</keyword>
<protein>
    <submittedName>
        <fullName evidence="2">Callose synthase 3</fullName>
    </submittedName>
</protein>
<organism evidence="2 3">
    <name type="scientific">Castilleja foliolosa</name>
    <dbReference type="NCBI Taxonomy" id="1961234"/>
    <lineage>
        <taxon>Eukaryota</taxon>
        <taxon>Viridiplantae</taxon>
        <taxon>Streptophyta</taxon>
        <taxon>Embryophyta</taxon>
        <taxon>Tracheophyta</taxon>
        <taxon>Spermatophyta</taxon>
        <taxon>Magnoliopsida</taxon>
        <taxon>eudicotyledons</taxon>
        <taxon>Gunneridae</taxon>
        <taxon>Pentapetalae</taxon>
        <taxon>asterids</taxon>
        <taxon>lamiids</taxon>
        <taxon>Lamiales</taxon>
        <taxon>Orobanchaceae</taxon>
        <taxon>Pedicularideae</taxon>
        <taxon>Castillejinae</taxon>
        <taxon>Castilleja</taxon>
    </lineage>
</organism>
<feature type="transmembrane region" description="Helical" evidence="1">
    <location>
        <begin position="93"/>
        <end position="118"/>
    </location>
</feature>
<comment type="caution">
    <text evidence="2">The sequence shown here is derived from an EMBL/GenBank/DDBJ whole genome shotgun (WGS) entry which is preliminary data.</text>
</comment>
<dbReference type="Proteomes" id="UP001632038">
    <property type="component" value="Unassembled WGS sequence"/>
</dbReference>
<sequence length="148" mass="17182">MSVDCFRLGWPMCADADFFCKPVDQNRNEKNGESTPTRDRWVGKVDFVEIRSYWHIFRSFNKMWSFFILCLQAMIIIAWNGTGEPSGVFDANVFKNVLSIFVTAAIMKLGQAILDVILSWNVTPRFFDYEVSRPKTRPMTLHRSKTRG</sequence>
<reference evidence="3" key="1">
    <citation type="journal article" date="2024" name="IScience">
        <title>Strigolactones Initiate the Formation of Haustorium-like Structures in Castilleja.</title>
        <authorList>
            <person name="Buerger M."/>
            <person name="Peterson D."/>
            <person name="Chory J."/>
        </authorList>
    </citation>
    <scope>NUCLEOTIDE SEQUENCE [LARGE SCALE GENOMIC DNA]</scope>
</reference>
<gene>
    <name evidence="2" type="primary">CALS3_12</name>
    <name evidence="2" type="ORF">CASFOL_018425</name>
</gene>
<dbReference type="PANTHER" id="PTHR12741">
    <property type="entry name" value="LYST-INTERACTING PROTEIN LIP5 DOPAMINE RESPONSIVE PROTEIN DRG-1"/>
    <property type="match status" value="1"/>
</dbReference>